<dbReference type="SUPFAM" id="SSF89796">
    <property type="entry name" value="CoA-transferase family III (CaiB/BaiF)"/>
    <property type="match status" value="2"/>
</dbReference>
<dbReference type="GO" id="GO:0016740">
    <property type="term" value="F:transferase activity"/>
    <property type="evidence" value="ECO:0007669"/>
    <property type="project" value="UniProtKB-KW"/>
</dbReference>
<keyword evidence="2" id="KW-0808">Transferase</keyword>
<dbReference type="Pfam" id="PF02515">
    <property type="entry name" value="CoA_transf_3"/>
    <property type="match status" value="1"/>
</dbReference>
<gene>
    <name evidence="2" type="ORF">N0K08_16925</name>
</gene>
<evidence type="ECO:0000313" key="2">
    <source>
        <dbReference type="EMBL" id="MCT9812327.1"/>
    </source>
</evidence>
<dbReference type="PANTHER" id="PTHR48228:SF4">
    <property type="entry name" value="BLR3030 PROTEIN"/>
    <property type="match status" value="1"/>
</dbReference>
<keyword evidence="1" id="KW-0732">Signal</keyword>
<protein>
    <submittedName>
        <fullName evidence="2">CoA transferase</fullName>
    </submittedName>
</protein>
<feature type="chain" id="PRO_5046940049" evidence="1">
    <location>
        <begin position="34"/>
        <end position="449"/>
    </location>
</feature>
<dbReference type="InterPro" id="IPR023606">
    <property type="entry name" value="CoA-Trfase_III_dom_1_sf"/>
</dbReference>
<dbReference type="PANTHER" id="PTHR48228">
    <property type="entry name" value="SUCCINYL-COA--D-CITRAMALATE COA-TRANSFERASE"/>
    <property type="match status" value="1"/>
</dbReference>
<proteinExistence type="predicted"/>
<evidence type="ECO:0000256" key="1">
    <source>
        <dbReference type="SAM" id="SignalP"/>
    </source>
</evidence>
<name>A0ABT2PSS0_9BURK</name>
<dbReference type="EMBL" id="JAODYH010000008">
    <property type="protein sequence ID" value="MCT9812327.1"/>
    <property type="molecule type" value="Genomic_DNA"/>
</dbReference>
<dbReference type="InterPro" id="IPR003673">
    <property type="entry name" value="CoA-Trfase_fam_III"/>
</dbReference>
<comment type="caution">
    <text evidence="2">The sequence shown here is derived from an EMBL/GenBank/DDBJ whole genome shotgun (WGS) entry which is preliminary data.</text>
</comment>
<organism evidence="2 3">
    <name type="scientific">Acidovorax bellezanensis</name>
    <dbReference type="NCBI Taxonomy" id="2976702"/>
    <lineage>
        <taxon>Bacteria</taxon>
        <taxon>Pseudomonadati</taxon>
        <taxon>Pseudomonadota</taxon>
        <taxon>Betaproteobacteria</taxon>
        <taxon>Burkholderiales</taxon>
        <taxon>Comamonadaceae</taxon>
        <taxon>Acidovorax</taxon>
    </lineage>
</organism>
<keyword evidence="3" id="KW-1185">Reference proteome</keyword>
<dbReference type="InterPro" id="IPR050509">
    <property type="entry name" value="CoA-transferase_III"/>
</dbReference>
<feature type="signal peptide" evidence="1">
    <location>
        <begin position="1"/>
        <end position="33"/>
    </location>
</feature>
<reference evidence="2 3" key="1">
    <citation type="submission" date="2022-09" db="EMBL/GenBank/DDBJ databases">
        <title>Draft genome of isolate Be4.</title>
        <authorList>
            <person name="Sanchez-Castro I."/>
            <person name="Martinez-Rodriguez P."/>
            <person name="Descostes M."/>
            <person name="Merroun M."/>
        </authorList>
    </citation>
    <scope>NUCLEOTIDE SEQUENCE [LARGE SCALE GENOMIC DNA]</scope>
    <source>
        <strain evidence="2 3">Be4</strain>
    </source>
</reference>
<accession>A0ABT2PSS0</accession>
<dbReference type="Gene3D" id="3.40.50.10540">
    <property type="entry name" value="Crotonobetainyl-coa:carnitine coa-transferase, domain 1"/>
    <property type="match status" value="1"/>
</dbReference>
<evidence type="ECO:0000313" key="3">
    <source>
        <dbReference type="Proteomes" id="UP001525968"/>
    </source>
</evidence>
<sequence>MSRLALPGQARGFASSFAVVPAAQLSAAAAALAATEIEQLRRPDLPAQSVAVDAQHAAFEASGYFTLGGEQPDMWAPISGLYACGQAVGAPGWVRIHANFDHHRDGALALLGLPTGPDTERAAVEQALQHWRADDLETQAVAKGLPIAAARSTAQWQALGHEQVLALQELVAITRIGDAPPLAWPSLGDGQRPLAGLRVLDLSRIIAGPVAGRTLAAHGADVMLVNGPHLPNIEAIADTSRGKRSAQVDLRMAGGKKVLRDLAAQSHVFLQAYRPGALAAKGFAAQDVAQMRPGVVVAELSAYGWQGPWAGRRGFDSLVQTATGIQEDEARARGQNKPRPLPVQVLDYSAGFLLACGIQAALLRQAREGGSWQVRVTLAGVARWLRSLGPVAVQAQEWDQPRPDITPYLETVDSGFGRMRAVRHCAVLARTAPGWERAAMPPGTDAPHW</sequence>
<dbReference type="Proteomes" id="UP001525968">
    <property type="component" value="Unassembled WGS sequence"/>
</dbReference>